<dbReference type="EMBL" id="CP046565">
    <property type="protein sequence ID" value="QJD31184.1"/>
    <property type="molecule type" value="Genomic_DNA"/>
</dbReference>
<sequence>MQPEPEFCPTGGRTQWDKMPKFGGFLILSHSVTKGLGQNSGDLHTIEQQSGEFCHTVIFVLKVFLTLKIIYIHAKCASGPEIVGQNAKIQKAWRRILSFCPMSWG</sequence>
<dbReference type="AlphaFoldDB" id="A0A858QBV8"/>
<protein>
    <submittedName>
        <fullName evidence="1">Uncharacterized protein</fullName>
    </submittedName>
</protein>
<dbReference type="Proteomes" id="UP000503004">
    <property type="component" value="Chromosome"/>
</dbReference>
<dbReference type="KEGG" id="metu:GNH96_15370"/>
<dbReference type="RefSeq" id="WP_169604451.1">
    <property type="nucleotide sequence ID" value="NZ_CP046565.1"/>
</dbReference>
<gene>
    <name evidence="1" type="ORF">GNH96_15370</name>
</gene>
<name>A0A858QBV8_9GAMM</name>
<accession>A0A858QBV8</accession>
<proteinExistence type="predicted"/>
<reference evidence="2" key="1">
    <citation type="submission" date="2019-12" db="EMBL/GenBank/DDBJ databases">
        <authorList>
            <person name="Awala S.I."/>
            <person name="Rhee S.K."/>
        </authorList>
    </citation>
    <scope>NUCLEOTIDE SEQUENCE [LARGE SCALE GENOMIC DNA]</scope>
    <source>
        <strain evidence="2">IM1</strain>
    </source>
</reference>
<evidence type="ECO:0000313" key="1">
    <source>
        <dbReference type="EMBL" id="QJD31184.1"/>
    </source>
</evidence>
<organism evidence="1 2">
    <name type="scientific">Methylococcus geothermalis</name>
    <dbReference type="NCBI Taxonomy" id="2681310"/>
    <lineage>
        <taxon>Bacteria</taxon>
        <taxon>Pseudomonadati</taxon>
        <taxon>Pseudomonadota</taxon>
        <taxon>Gammaproteobacteria</taxon>
        <taxon>Methylococcales</taxon>
        <taxon>Methylococcaceae</taxon>
        <taxon>Methylococcus</taxon>
    </lineage>
</organism>
<keyword evidence="2" id="KW-1185">Reference proteome</keyword>
<evidence type="ECO:0000313" key="2">
    <source>
        <dbReference type="Proteomes" id="UP000503004"/>
    </source>
</evidence>